<dbReference type="InterPro" id="IPR050406">
    <property type="entry name" value="FGGY_Carb_Kinase"/>
</dbReference>
<evidence type="ECO:0000313" key="6">
    <source>
        <dbReference type="EMBL" id="HJB42553.1"/>
    </source>
</evidence>
<dbReference type="InterPro" id="IPR043129">
    <property type="entry name" value="ATPase_NBD"/>
</dbReference>
<organism evidence="6 7">
    <name type="scientific">Candidatus Gemmiger avicola</name>
    <dbReference type="NCBI Taxonomy" id="2838605"/>
    <lineage>
        <taxon>Bacteria</taxon>
        <taxon>Bacillati</taxon>
        <taxon>Bacillota</taxon>
        <taxon>Clostridia</taxon>
        <taxon>Eubacteriales</taxon>
        <taxon>Gemmiger</taxon>
    </lineage>
</organism>
<feature type="domain" description="Carbohydrate kinase FGGY C-terminal" evidence="5">
    <location>
        <begin position="272"/>
        <end position="470"/>
    </location>
</feature>
<dbReference type="Proteomes" id="UP000886803">
    <property type="component" value="Unassembled WGS sequence"/>
</dbReference>
<sequence>MTTTFDAARCTVGLELGSTRIKAVLLGPDHTPLAQGDHVWENRLENGVWTYSEADIWGGVQAAWAALAADVQAKFGAPLADVGCIGISAMMHGYLPFDESGSLLVPFRTWRNTITGPAAEALTAALHFNIPQRWSVAHLYQAMLNREEHLPRLAFFTTLAGYVHWKLTGQKVLGVGDASGMFPIDSAAGDYDAAMLATFDAMAAEAGYPVQLKTLLPQVLLAGADAGALTAEGAKLLDPTGTLQPGARFCPPEGDAGTGMAATDSVAPRTGNVSAGTSIFAMVVLEKPLAHVYAELDPVTTPDGAPVAMVHCNNCTSDLNAWVSLLGEAAALCGAKAPAGELFTKLFNLSLSAEADAGGLIPVNYYSGEGVTHFDAGRPLLVRRPESRLTLANFMRGQIYSAMATLAIGLDLLHGEGVAMDSLTGHGGLFKTPGVAQRYLAAAAGAPVSVLETAGEGGPYGMALLAAYALHRAEGETLASYLHNRVFANAPRQTLAPDETDAAGFAAFLARYREALEVERTAVEKV</sequence>
<reference evidence="6" key="2">
    <citation type="submission" date="2021-04" db="EMBL/GenBank/DDBJ databases">
        <authorList>
            <person name="Gilroy R."/>
        </authorList>
    </citation>
    <scope>NUCLEOTIDE SEQUENCE</scope>
    <source>
        <strain evidence="6">ChiBcec8-13705</strain>
    </source>
</reference>
<evidence type="ECO:0000256" key="1">
    <source>
        <dbReference type="ARBA" id="ARBA00009156"/>
    </source>
</evidence>
<proteinExistence type="inferred from homology"/>
<protein>
    <submittedName>
        <fullName evidence="6">ATPase</fullName>
    </submittedName>
</protein>
<reference evidence="6" key="1">
    <citation type="journal article" date="2021" name="PeerJ">
        <title>Extensive microbial diversity within the chicken gut microbiome revealed by metagenomics and culture.</title>
        <authorList>
            <person name="Gilroy R."/>
            <person name="Ravi A."/>
            <person name="Getino M."/>
            <person name="Pursley I."/>
            <person name="Horton D.L."/>
            <person name="Alikhan N.F."/>
            <person name="Baker D."/>
            <person name="Gharbi K."/>
            <person name="Hall N."/>
            <person name="Watson M."/>
            <person name="Adriaenssens E.M."/>
            <person name="Foster-Nyarko E."/>
            <person name="Jarju S."/>
            <person name="Secka A."/>
            <person name="Antonio M."/>
            <person name="Oren A."/>
            <person name="Chaudhuri R.R."/>
            <person name="La Ragione R."/>
            <person name="Hildebrand F."/>
            <person name="Pallen M.J."/>
        </authorList>
    </citation>
    <scope>NUCLEOTIDE SEQUENCE</scope>
    <source>
        <strain evidence="6">ChiBcec8-13705</strain>
    </source>
</reference>
<dbReference type="InterPro" id="IPR018485">
    <property type="entry name" value="FGGY_C"/>
</dbReference>
<keyword evidence="3" id="KW-0418">Kinase</keyword>
<evidence type="ECO:0000256" key="2">
    <source>
        <dbReference type="ARBA" id="ARBA00022679"/>
    </source>
</evidence>
<keyword evidence="2" id="KW-0808">Transferase</keyword>
<accession>A0A9D2M7Y2</accession>
<dbReference type="GO" id="GO:0016301">
    <property type="term" value="F:kinase activity"/>
    <property type="evidence" value="ECO:0007669"/>
    <property type="project" value="UniProtKB-KW"/>
</dbReference>
<dbReference type="PANTHER" id="PTHR43095">
    <property type="entry name" value="SUGAR KINASE"/>
    <property type="match status" value="1"/>
</dbReference>
<dbReference type="EMBL" id="DWYG01000147">
    <property type="protein sequence ID" value="HJB42553.1"/>
    <property type="molecule type" value="Genomic_DNA"/>
</dbReference>
<dbReference type="Pfam" id="PF00370">
    <property type="entry name" value="FGGY_N"/>
    <property type="match status" value="1"/>
</dbReference>
<evidence type="ECO:0000256" key="3">
    <source>
        <dbReference type="ARBA" id="ARBA00022777"/>
    </source>
</evidence>
<feature type="domain" description="Carbohydrate kinase FGGY N-terminal" evidence="4">
    <location>
        <begin position="12"/>
        <end position="236"/>
    </location>
</feature>
<gene>
    <name evidence="6" type="ORF">H9945_08645</name>
</gene>
<dbReference type="AlphaFoldDB" id="A0A9D2M7Y2"/>
<evidence type="ECO:0000313" key="7">
    <source>
        <dbReference type="Proteomes" id="UP000886803"/>
    </source>
</evidence>
<dbReference type="InterPro" id="IPR018484">
    <property type="entry name" value="FGGY_N"/>
</dbReference>
<dbReference type="PANTHER" id="PTHR43095:SF5">
    <property type="entry name" value="XYLULOSE KINASE"/>
    <property type="match status" value="1"/>
</dbReference>
<dbReference type="Gene3D" id="3.30.420.40">
    <property type="match status" value="2"/>
</dbReference>
<dbReference type="CDD" id="cd07809">
    <property type="entry name" value="ASKHA_NBD_FGGY_BaXK-like"/>
    <property type="match status" value="1"/>
</dbReference>
<comment type="caution">
    <text evidence="6">The sequence shown here is derived from an EMBL/GenBank/DDBJ whole genome shotgun (WGS) entry which is preliminary data.</text>
</comment>
<comment type="similarity">
    <text evidence="1">Belongs to the FGGY kinase family.</text>
</comment>
<dbReference type="SUPFAM" id="SSF53067">
    <property type="entry name" value="Actin-like ATPase domain"/>
    <property type="match status" value="2"/>
</dbReference>
<evidence type="ECO:0000259" key="5">
    <source>
        <dbReference type="Pfam" id="PF02782"/>
    </source>
</evidence>
<evidence type="ECO:0000259" key="4">
    <source>
        <dbReference type="Pfam" id="PF00370"/>
    </source>
</evidence>
<dbReference type="GO" id="GO:0005975">
    <property type="term" value="P:carbohydrate metabolic process"/>
    <property type="evidence" value="ECO:0007669"/>
    <property type="project" value="InterPro"/>
</dbReference>
<dbReference type="Pfam" id="PF02782">
    <property type="entry name" value="FGGY_C"/>
    <property type="match status" value="1"/>
</dbReference>
<name>A0A9D2M7Y2_9FIRM</name>